<evidence type="ECO:0000256" key="1">
    <source>
        <dbReference type="SAM" id="Phobius"/>
    </source>
</evidence>
<sequence length="343" mass="38157">MAPLIPRMQVFEILDFPWFPNFLRAYIQAALTVAWTSRVSTALLTPSIFQTSKPRPASIVATLLRTHLSPYGPLSSYIFIDFCAGGGGPTPSIEQDINARPKTRPAVLDQEPVRFVLTDLHPHPFLWSLAGAWSPRPPQFRRGRALTYVHEPVDATCVSADLLQRILLTDGDDSKKKIFRLFNLAFHHFDDDLARRILKDTVNNSRTNHGGGIGIFELQSRSLAGFAACCLLLPATLLLAPYYALKWGTPLTLLAFTYLVPVVPVVLVWDGWMSCLRTRTVEEVEALLRTCGADGGEEEIARWEVKSGRERFLWPVGSVNWVMLVRREEGEGEGSGRVGGGES</sequence>
<keyword evidence="1" id="KW-1133">Transmembrane helix</keyword>
<dbReference type="EMBL" id="JAZGSY010000095">
    <property type="protein sequence ID" value="KAL1840896.1"/>
    <property type="molecule type" value="Genomic_DNA"/>
</dbReference>
<evidence type="ECO:0000313" key="3">
    <source>
        <dbReference type="Proteomes" id="UP001583172"/>
    </source>
</evidence>
<dbReference type="Proteomes" id="UP001583172">
    <property type="component" value="Unassembled WGS sequence"/>
</dbReference>
<keyword evidence="3" id="KW-1185">Reference proteome</keyword>
<name>A0ABR3VHI8_HUMIN</name>
<proteinExistence type="predicted"/>
<keyword evidence="1" id="KW-0812">Transmembrane</keyword>
<evidence type="ECO:0000313" key="2">
    <source>
        <dbReference type="EMBL" id="KAL1840896.1"/>
    </source>
</evidence>
<comment type="caution">
    <text evidence="2">The sequence shown here is derived from an EMBL/GenBank/DDBJ whole genome shotgun (WGS) entry which is preliminary data.</text>
</comment>
<organism evidence="2 3">
    <name type="scientific">Humicola insolens</name>
    <name type="common">Soft-rot fungus</name>
    <dbReference type="NCBI Taxonomy" id="85995"/>
    <lineage>
        <taxon>Eukaryota</taxon>
        <taxon>Fungi</taxon>
        <taxon>Dikarya</taxon>
        <taxon>Ascomycota</taxon>
        <taxon>Pezizomycotina</taxon>
        <taxon>Sordariomycetes</taxon>
        <taxon>Sordariomycetidae</taxon>
        <taxon>Sordariales</taxon>
        <taxon>Chaetomiaceae</taxon>
        <taxon>Mycothermus</taxon>
    </lineage>
</organism>
<gene>
    <name evidence="2" type="ORF">VTJ49DRAFT_7638</name>
</gene>
<keyword evidence="1" id="KW-0472">Membrane</keyword>
<accession>A0ABR3VHI8</accession>
<feature type="transmembrane region" description="Helical" evidence="1">
    <location>
        <begin position="251"/>
        <end position="269"/>
    </location>
</feature>
<reference evidence="2 3" key="1">
    <citation type="journal article" date="2024" name="Commun. Biol.">
        <title>Comparative genomic analysis of thermophilic fungi reveals convergent evolutionary adaptations and gene losses.</title>
        <authorList>
            <person name="Steindorff A.S."/>
            <person name="Aguilar-Pontes M.V."/>
            <person name="Robinson A.J."/>
            <person name="Andreopoulos B."/>
            <person name="LaButti K."/>
            <person name="Kuo A."/>
            <person name="Mondo S."/>
            <person name="Riley R."/>
            <person name="Otillar R."/>
            <person name="Haridas S."/>
            <person name="Lipzen A."/>
            <person name="Grimwood J."/>
            <person name="Schmutz J."/>
            <person name="Clum A."/>
            <person name="Reid I.D."/>
            <person name="Moisan M.C."/>
            <person name="Butler G."/>
            <person name="Nguyen T.T.M."/>
            <person name="Dewar K."/>
            <person name="Conant G."/>
            <person name="Drula E."/>
            <person name="Henrissat B."/>
            <person name="Hansel C."/>
            <person name="Singer S."/>
            <person name="Hutchinson M.I."/>
            <person name="de Vries R.P."/>
            <person name="Natvig D.O."/>
            <person name="Powell A.J."/>
            <person name="Tsang A."/>
            <person name="Grigoriev I.V."/>
        </authorList>
    </citation>
    <scope>NUCLEOTIDE SEQUENCE [LARGE SCALE GENOMIC DNA]</scope>
    <source>
        <strain evidence="2 3">CBS 620.91</strain>
    </source>
</reference>
<feature type="transmembrane region" description="Helical" evidence="1">
    <location>
        <begin position="223"/>
        <end position="245"/>
    </location>
</feature>
<protein>
    <submittedName>
        <fullName evidence="2">Uncharacterized protein</fullName>
    </submittedName>
</protein>